<dbReference type="PANTHER" id="PTHR37478:SF2">
    <property type="entry name" value="UPF0251 PROTEIN TK0562"/>
    <property type="match status" value="1"/>
</dbReference>
<dbReference type="Proteomes" id="UP000245622">
    <property type="component" value="Chromosome 1"/>
</dbReference>
<name>A0A1V1I0Z6_9FIRM</name>
<protein>
    <submittedName>
        <fullName evidence="2">Uncharacterized protein</fullName>
    </submittedName>
</protein>
<dbReference type="PANTHER" id="PTHR37478">
    <property type="match status" value="1"/>
</dbReference>
<dbReference type="KEGG" id="ril:CRIB_1213"/>
<keyword evidence="3" id="KW-1185">Reference proteome</keyword>
<comment type="similarity">
    <text evidence="1">Belongs to the UPF0251 family.</text>
</comment>
<gene>
    <name evidence="2" type="ORF">CRIB_1213</name>
</gene>
<evidence type="ECO:0000313" key="3">
    <source>
        <dbReference type="Proteomes" id="UP000245622"/>
    </source>
</evidence>
<organism evidence="2 3">
    <name type="scientific">Romboutsia ilealis</name>
    <dbReference type="NCBI Taxonomy" id="1115758"/>
    <lineage>
        <taxon>Bacteria</taxon>
        <taxon>Bacillati</taxon>
        <taxon>Bacillota</taxon>
        <taxon>Clostridia</taxon>
        <taxon>Peptostreptococcales</taxon>
        <taxon>Peptostreptococcaceae</taxon>
        <taxon>Romboutsia</taxon>
    </lineage>
</organism>
<proteinExistence type="inferred from homology"/>
<accession>A0A1V1I0Z6</accession>
<dbReference type="AlphaFoldDB" id="A0A1V1I0Z6"/>
<dbReference type="GeneID" id="82205251"/>
<dbReference type="EMBL" id="LN555523">
    <property type="protein sequence ID" value="CED93823.1"/>
    <property type="molecule type" value="Genomic_DNA"/>
</dbReference>
<evidence type="ECO:0000256" key="1">
    <source>
        <dbReference type="ARBA" id="ARBA00009350"/>
    </source>
</evidence>
<reference evidence="2 3" key="1">
    <citation type="submission" date="2014-04" db="EMBL/GenBank/DDBJ databases">
        <authorList>
            <person name="Hornung B.V."/>
        </authorList>
    </citation>
    <scope>NUCLEOTIDE SEQUENCE [LARGE SCALE GENOMIC DNA]</scope>
    <source>
        <strain evidence="2 3">CRIB</strain>
    </source>
</reference>
<evidence type="ECO:0000313" key="2">
    <source>
        <dbReference type="EMBL" id="CED93823.1"/>
    </source>
</evidence>
<dbReference type="RefSeq" id="WP_180703504.1">
    <property type="nucleotide sequence ID" value="NZ_CAJUCR010000048.1"/>
</dbReference>
<dbReference type="Pfam" id="PF02001">
    <property type="entry name" value="DUF134"/>
    <property type="match status" value="1"/>
</dbReference>
<sequence>MKVELTTIELKALELKDINNFNDKKCASIMSISVKEYNDILNKAREKVTKALIDKDEINIIDISVNDEPKCTTLCKFRCAICGQIYEIDYTKEDIKCPLCLSSKIMTNEEAGFLK</sequence>
<dbReference type="InterPro" id="IPR002852">
    <property type="entry name" value="UPF0251"/>
</dbReference>